<feature type="compositionally biased region" description="Basic and acidic residues" evidence="1">
    <location>
        <begin position="189"/>
        <end position="202"/>
    </location>
</feature>
<dbReference type="AlphaFoldDB" id="A0A9N7UJX4"/>
<comment type="caution">
    <text evidence="2">The sequence shown here is derived from an EMBL/GenBank/DDBJ whole genome shotgun (WGS) entry which is preliminary data.</text>
</comment>
<evidence type="ECO:0000313" key="2">
    <source>
        <dbReference type="EMBL" id="CAB1431609.1"/>
    </source>
</evidence>
<gene>
    <name evidence="2" type="ORF">PLEPLA_LOCUS19666</name>
</gene>
<feature type="compositionally biased region" description="Low complexity" evidence="1">
    <location>
        <begin position="10"/>
        <end position="23"/>
    </location>
</feature>
<evidence type="ECO:0000313" key="3">
    <source>
        <dbReference type="Proteomes" id="UP001153269"/>
    </source>
</evidence>
<feature type="region of interest" description="Disordered" evidence="1">
    <location>
        <begin position="307"/>
        <end position="328"/>
    </location>
</feature>
<feature type="region of interest" description="Disordered" evidence="1">
    <location>
        <begin position="189"/>
        <end position="229"/>
    </location>
</feature>
<dbReference type="EMBL" id="CADEAL010001353">
    <property type="protein sequence ID" value="CAB1431609.1"/>
    <property type="molecule type" value="Genomic_DNA"/>
</dbReference>
<evidence type="ECO:0000256" key="1">
    <source>
        <dbReference type="SAM" id="MobiDB-lite"/>
    </source>
</evidence>
<dbReference type="Proteomes" id="UP001153269">
    <property type="component" value="Unassembled WGS sequence"/>
</dbReference>
<protein>
    <submittedName>
        <fullName evidence="2">Uncharacterized protein</fullName>
    </submittedName>
</protein>
<name>A0A9N7UJX4_PLEPL</name>
<feature type="region of interest" description="Disordered" evidence="1">
    <location>
        <begin position="1"/>
        <end position="73"/>
    </location>
</feature>
<organism evidence="2 3">
    <name type="scientific">Pleuronectes platessa</name>
    <name type="common">European plaice</name>
    <dbReference type="NCBI Taxonomy" id="8262"/>
    <lineage>
        <taxon>Eukaryota</taxon>
        <taxon>Metazoa</taxon>
        <taxon>Chordata</taxon>
        <taxon>Craniata</taxon>
        <taxon>Vertebrata</taxon>
        <taxon>Euteleostomi</taxon>
        <taxon>Actinopterygii</taxon>
        <taxon>Neopterygii</taxon>
        <taxon>Teleostei</taxon>
        <taxon>Neoteleostei</taxon>
        <taxon>Acanthomorphata</taxon>
        <taxon>Carangaria</taxon>
        <taxon>Pleuronectiformes</taxon>
        <taxon>Pleuronectoidei</taxon>
        <taxon>Pleuronectidae</taxon>
        <taxon>Pleuronectes</taxon>
    </lineage>
</organism>
<accession>A0A9N7UJX4</accession>
<feature type="compositionally biased region" description="Basic and acidic residues" evidence="1">
    <location>
        <begin position="99"/>
        <end position="112"/>
    </location>
</feature>
<feature type="region of interest" description="Disordered" evidence="1">
    <location>
        <begin position="97"/>
        <end position="148"/>
    </location>
</feature>
<proteinExistence type="predicted"/>
<feature type="compositionally biased region" description="Low complexity" evidence="1">
    <location>
        <begin position="309"/>
        <end position="322"/>
    </location>
</feature>
<keyword evidence="3" id="KW-1185">Reference proteome</keyword>
<reference evidence="2" key="1">
    <citation type="submission" date="2020-03" db="EMBL/GenBank/DDBJ databases">
        <authorList>
            <person name="Weist P."/>
        </authorList>
    </citation>
    <scope>NUCLEOTIDE SEQUENCE</scope>
</reference>
<sequence>MRDDEELMTSAAASSSSADHSSSTRQLRPGGFRRESSDVELQDEFQSRTLAEGRTSLSVPLSRVLTQEEEEQDLVLSELSRCKAVVGMDSTILSARRSFHSEGRKSETRTNGRTDVPSAGPEDEERDPSADLGSAPVASLSRERPPPPPEHLIIIIIIQMFSRSPVKRKKTENPLILFDLICAAREDRDRAGERENGNRPTEEESPSLTSAHPHNVCQGPDSITGIASDTEPSLTLSARRSFLLEGLEKLHHDSVDSRQRRINVASSGLEQENCDSLVGGGGTQQSGIEPPTSGPWTVPSVFLLSRAHGAGSTPGAGSSPDSLRGSLRLQLPGNSDPWRLLVLCTGSRRPGRPTRCRRQVFSPLTDRKQEVHFYREVPLMILLFRAEIKMSSCRTE</sequence>